<evidence type="ECO:0000313" key="2">
    <source>
        <dbReference type="EMBL" id="ORX72083.1"/>
    </source>
</evidence>
<dbReference type="InterPro" id="IPR042303">
    <property type="entry name" value="Malonyl_CoA_deC_C_sf"/>
</dbReference>
<dbReference type="PANTHER" id="PTHR28641">
    <property type="match status" value="1"/>
</dbReference>
<name>A0A1Y1WF06_9FUNG</name>
<accession>A0A1Y1WF06</accession>
<dbReference type="GO" id="GO:0005782">
    <property type="term" value="C:peroxisomal matrix"/>
    <property type="evidence" value="ECO:0007669"/>
    <property type="project" value="TreeGrafter"/>
</dbReference>
<dbReference type="EMBL" id="MCFD01000003">
    <property type="protein sequence ID" value="ORX72083.1"/>
    <property type="molecule type" value="Genomic_DNA"/>
</dbReference>
<dbReference type="PANTHER" id="PTHR28641:SF1">
    <property type="entry name" value="MALONYL-COA DECARBOXYLASE, MITOCHONDRIAL"/>
    <property type="match status" value="1"/>
</dbReference>
<dbReference type="Gene3D" id="3.40.630.150">
    <property type="entry name" value="Malonyl-CoA decarboxylase, catalytic domain"/>
    <property type="match status" value="2"/>
</dbReference>
<dbReference type="OrthoDB" id="426718at2759"/>
<dbReference type="STRING" id="61395.A0A1Y1WF06"/>
<protein>
    <submittedName>
        <fullName evidence="2">Malonyl-CoA decarboxylase</fullName>
    </submittedName>
</protein>
<gene>
    <name evidence="2" type="ORF">DL89DRAFT_221237</name>
</gene>
<dbReference type="RefSeq" id="XP_040745507.1">
    <property type="nucleotide sequence ID" value="XM_040884504.1"/>
</dbReference>
<sequence length="254" mass="28244">MLKHAKKDAAVRAMSDVLMRRLETWIIGTLDLKRITWGSPAYTIEKLGEYEAVHAVKSWLDVKRRLGNGRRCFGFFHRSVPLEPLVFVWVALTDEISSNVQSILTEPEGKPDESSAKCAIFYSINSQPGLSGALKHISESRGWTSDPQNLAAMEPAVRALGAHYLVNAKRGKGALDPVANFHLRNGACLHRVNWRGNTAYSGLRQSLGLMCNYNYVLDRVEDNNDRYVRFGEIALSGNDKYVQAAQAAGAKPKL</sequence>
<dbReference type="InterPro" id="IPR007956">
    <property type="entry name" value="Malonyl_CoA_deC_C"/>
</dbReference>
<dbReference type="Proteomes" id="UP000193922">
    <property type="component" value="Unassembled WGS sequence"/>
</dbReference>
<dbReference type="GO" id="GO:0005759">
    <property type="term" value="C:mitochondrial matrix"/>
    <property type="evidence" value="ECO:0007669"/>
    <property type="project" value="TreeGrafter"/>
</dbReference>
<dbReference type="GO" id="GO:0006633">
    <property type="term" value="P:fatty acid biosynthetic process"/>
    <property type="evidence" value="ECO:0007669"/>
    <property type="project" value="InterPro"/>
</dbReference>
<organism evidence="2 3">
    <name type="scientific">Linderina pennispora</name>
    <dbReference type="NCBI Taxonomy" id="61395"/>
    <lineage>
        <taxon>Eukaryota</taxon>
        <taxon>Fungi</taxon>
        <taxon>Fungi incertae sedis</taxon>
        <taxon>Zoopagomycota</taxon>
        <taxon>Kickxellomycotina</taxon>
        <taxon>Kickxellomycetes</taxon>
        <taxon>Kickxellales</taxon>
        <taxon>Kickxellaceae</taxon>
        <taxon>Linderina</taxon>
    </lineage>
</organism>
<reference evidence="2 3" key="1">
    <citation type="submission" date="2016-07" db="EMBL/GenBank/DDBJ databases">
        <title>Pervasive Adenine N6-methylation of Active Genes in Fungi.</title>
        <authorList>
            <consortium name="DOE Joint Genome Institute"/>
            <person name="Mondo S.J."/>
            <person name="Dannebaum R.O."/>
            <person name="Kuo R.C."/>
            <person name="Labutti K."/>
            <person name="Haridas S."/>
            <person name="Kuo A."/>
            <person name="Salamov A."/>
            <person name="Ahrendt S.R."/>
            <person name="Lipzen A."/>
            <person name="Sullivan W."/>
            <person name="Andreopoulos W.B."/>
            <person name="Clum A."/>
            <person name="Lindquist E."/>
            <person name="Daum C."/>
            <person name="Ramamoorthy G.K."/>
            <person name="Gryganskyi A."/>
            <person name="Culley D."/>
            <person name="Magnuson J.K."/>
            <person name="James T.Y."/>
            <person name="O'Malley M.A."/>
            <person name="Stajich J.E."/>
            <person name="Spatafora J.W."/>
            <person name="Visel A."/>
            <person name="Grigoriev I.V."/>
        </authorList>
    </citation>
    <scope>NUCLEOTIDE SEQUENCE [LARGE SCALE GENOMIC DNA]</scope>
    <source>
        <strain evidence="2 3">ATCC 12442</strain>
    </source>
</reference>
<proteinExistence type="predicted"/>
<evidence type="ECO:0000259" key="1">
    <source>
        <dbReference type="Pfam" id="PF05292"/>
    </source>
</evidence>
<feature type="domain" description="Malonyl-CoA decarboxylase C-terminal" evidence="1">
    <location>
        <begin position="28"/>
        <end position="132"/>
    </location>
</feature>
<dbReference type="Pfam" id="PF05292">
    <property type="entry name" value="MCD"/>
    <property type="match status" value="2"/>
</dbReference>
<keyword evidence="3" id="KW-1185">Reference proteome</keyword>
<dbReference type="GO" id="GO:0050080">
    <property type="term" value="F:malonyl-CoA decarboxylase activity"/>
    <property type="evidence" value="ECO:0007669"/>
    <property type="project" value="InterPro"/>
</dbReference>
<evidence type="ECO:0000313" key="3">
    <source>
        <dbReference type="Proteomes" id="UP000193922"/>
    </source>
</evidence>
<dbReference type="GO" id="GO:2001294">
    <property type="term" value="P:malonyl-CoA catabolic process"/>
    <property type="evidence" value="ECO:0007669"/>
    <property type="project" value="TreeGrafter"/>
</dbReference>
<dbReference type="GeneID" id="63801152"/>
<comment type="caution">
    <text evidence="2">The sequence shown here is derived from an EMBL/GenBank/DDBJ whole genome shotgun (WGS) entry which is preliminary data.</text>
</comment>
<dbReference type="GO" id="GO:0006085">
    <property type="term" value="P:acetyl-CoA biosynthetic process"/>
    <property type="evidence" value="ECO:0007669"/>
    <property type="project" value="TreeGrafter"/>
</dbReference>
<dbReference type="InterPro" id="IPR038917">
    <property type="entry name" value="Malonyl_CoA_deC"/>
</dbReference>
<dbReference type="AlphaFoldDB" id="A0A1Y1WF06"/>
<feature type="domain" description="Malonyl-CoA decarboxylase C-terminal" evidence="1">
    <location>
        <begin position="135"/>
        <end position="215"/>
    </location>
</feature>